<dbReference type="Gene3D" id="2.60.200.20">
    <property type="match status" value="1"/>
</dbReference>
<feature type="compositionally biased region" description="Low complexity" evidence="1">
    <location>
        <begin position="237"/>
        <end position="259"/>
    </location>
</feature>
<accession>A0A8J2Z966</accession>
<organism evidence="3 4">
    <name type="scientific">Caldovatus sediminis</name>
    <dbReference type="NCBI Taxonomy" id="2041189"/>
    <lineage>
        <taxon>Bacteria</taxon>
        <taxon>Pseudomonadati</taxon>
        <taxon>Pseudomonadota</taxon>
        <taxon>Alphaproteobacteria</taxon>
        <taxon>Acetobacterales</taxon>
        <taxon>Roseomonadaceae</taxon>
        <taxon>Caldovatus</taxon>
    </lineage>
</organism>
<dbReference type="PANTHER" id="PTHR23308">
    <property type="entry name" value="NUCLEAR INHIBITOR OF PROTEIN PHOSPHATASE-1"/>
    <property type="match status" value="1"/>
</dbReference>
<feature type="region of interest" description="Disordered" evidence="1">
    <location>
        <begin position="122"/>
        <end position="306"/>
    </location>
</feature>
<name>A0A8J2Z966_9PROT</name>
<dbReference type="InterPro" id="IPR017735">
    <property type="entry name" value="T6SS_FHA"/>
</dbReference>
<sequence>MSLLLSVLRCPDFAVPEQRRVPGGDYTIGRGADCDWVLPDPEGVLSRRHCVLEFRSGGWQVRDLSTNGTFVNHAAEPIGRDRVRPIEDGDRLRLGGYEIELRIEQDAAADAAAAWGGVGGAAAGPGWAAQDAAADPGWDPLAPPRPPVGGAPAALPDDFDPFAEDAAPMPDHRPSVEDVFVPPRVVPAPPGAGGGAPGAAPGGAGPGDDWDLDLSPPGGAPAPPGGGRALDEWDLSPPAAGGAPTAAPVPAAGVAGQRAAPPPVPPVASPGPAAPGHEDFDPFAEEAPPTVAPAPAAPGPMPAAPAAALHAAPPAAARLPPEAAAIAAPAAAPHGPGGAAPAQPARAAAPAGTAASGDGLAAFLAGAGLSPGALSGAVADPDAALRGLGAAFRSVVAGLRALLIARADVKREFRIEQTVLRAAGNNPVKFAATDDAAVLALAAQGAQGVRAVEETIADLTAHQVATLAATQAAARALLERLAPAGLEAEVKGGGSLFGASREKLLWEAYRKLHRQVVEQFEDDFDSAFGKAFARAYEQAARRGDGGGAG</sequence>
<dbReference type="InterPro" id="IPR000253">
    <property type="entry name" value="FHA_dom"/>
</dbReference>
<dbReference type="InterPro" id="IPR046883">
    <property type="entry name" value="T6SS_FHA_C"/>
</dbReference>
<dbReference type="CDD" id="cd00060">
    <property type="entry name" value="FHA"/>
    <property type="match status" value="1"/>
</dbReference>
<feature type="domain" description="FHA" evidence="2">
    <location>
        <begin position="26"/>
        <end position="76"/>
    </location>
</feature>
<feature type="compositionally biased region" description="Gly residues" evidence="1">
    <location>
        <begin position="191"/>
        <end position="206"/>
    </location>
</feature>
<keyword evidence="4" id="KW-1185">Reference proteome</keyword>
<dbReference type="InterPro" id="IPR050923">
    <property type="entry name" value="Cell_Proc_Reg/RNA_Proc"/>
</dbReference>
<evidence type="ECO:0000256" key="1">
    <source>
        <dbReference type="SAM" id="MobiDB-lite"/>
    </source>
</evidence>
<dbReference type="Pfam" id="PF00498">
    <property type="entry name" value="FHA"/>
    <property type="match status" value="1"/>
</dbReference>
<dbReference type="PROSITE" id="PS50006">
    <property type="entry name" value="FHA_DOMAIN"/>
    <property type="match status" value="1"/>
</dbReference>
<dbReference type="AlphaFoldDB" id="A0A8J2Z966"/>
<comment type="caution">
    <text evidence="3">The sequence shown here is derived from an EMBL/GenBank/DDBJ whole genome shotgun (WGS) entry which is preliminary data.</text>
</comment>
<dbReference type="EMBL" id="BMKS01000002">
    <property type="protein sequence ID" value="GGG20705.1"/>
    <property type="molecule type" value="Genomic_DNA"/>
</dbReference>
<dbReference type="NCBIfam" id="TIGR03354">
    <property type="entry name" value="VI_FHA"/>
    <property type="match status" value="1"/>
</dbReference>
<gene>
    <name evidence="3" type="ORF">GCM10010964_06130</name>
</gene>
<dbReference type="Pfam" id="PF20232">
    <property type="entry name" value="T6SS_FHA_C"/>
    <property type="match status" value="1"/>
</dbReference>
<dbReference type="Proteomes" id="UP000597507">
    <property type="component" value="Unassembled WGS sequence"/>
</dbReference>
<reference evidence="3 4" key="1">
    <citation type="journal article" date="2014" name="Int. J. Syst. Evol. Microbiol.">
        <title>Complete genome sequence of Corynebacterium casei LMG S-19264T (=DSM 44701T), isolated from a smear-ripened cheese.</title>
        <authorList>
            <consortium name="US DOE Joint Genome Institute (JGI-PGF)"/>
            <person name="Walter F."/>
            <person name="Albersmeier A."/>
            <person name="Kalinowski J."/>
            <person name="Ruckert C."/>
        </authorList>
    </citation>
    <scope>NUCLEOTIDE SEQUENCE [LARGE SCALE GENOMIC DNA]</scope>
    <source>
        <strain evidence="3 4">CGMCC 1.16330</strain>
    </source>
</reference>
<dbReference type="SMART" id="SM00240">
    <property type="entry name" value="FHA"/>
    <property type="match status" value="1"/>
</dbReference>
<evidence type="ECO:0000313" key="4">
    <source>
        <dbReference type="Proteomes" id="UP000597507"/>
    </source>
</evidence>
<dbReference type="InterPro" id="IPR008984">
    <property type="entry name" value="SMAD_FHA_dom_sf"/>
</dbReference>
<feature type="compositionally biased region" description="Pro residues" evidence="1">
    <location>
        <begin position="290"/>
        <end position="303"/>
    </location>
</feature>
<feature type="compositionally biased region" description="Low complexity" evidence="1">
    <location>
        <begin position="124"/>
        <end position="140"/>
    </location>
</feature>
<dbReference type="RefSeq" id="WP_188898371.1">
    <property type="nucleotide sequence ID" value="NZ_BMKS01000002.1"/>
</dbReference>
<evidence type="ECO:0000313" key="3">
    <source>
        <dbReference type="EMBL" id="GGG20705.1"/>
    </source>
</evidence>
<evidence type="ECO:0000259" key="2">
    <source>
        <dbReference type="PROSITE" id="PS50006"/>
    </source>
</evidence>
<dbReference type="SUPFAM" id="SSF49879">
    <property type="entry name" value="SMAD/FHA domain"/>
    <property type="match status" value="1"/>
</dbReference>
<proteinExistence type="predicted"/>
<feature type="compositionally biased region" description="Pro residues" evidence="1">
    <location>
        <begin position="260"/>
        <end position="273"/>
    </location>
</feature>
<protein>
    <recommendedName>
        <fullName evidence="2">FHA domain-containing protein</fullName>
    </recommendedName>
</protein>